<evidence type="ECO:0000313" key="1">
    <source>
        <dbReference type="Proteomes" id="UP000887576"/>
    </source>
</evidence>
<evidence type="ECO:0000313" key="2">
    <source>
        <dbReference type="WBParaSite" id="JU765_v2.g14612.t1"/>
    </source>
</evidence>
<organism evidence="1 2">
    <name type="scientific">Panagrolaimus sp. JU765</name>
    <dbReference type="NCBI Taxonomy" id="591449"/>
    <lineage>
        <taxon>Eukaryota</taxon>
        <taxon>Metazoa</taxon>
        <taxon>Ecdysozoa</taxon>
        <taxon>Nematoda</taxon>
        <taxon>Chromadorea</taxon>
        <taxon>Rhabditida</taxon>
        <taxon>Tylenchina</taxon>
        <taxon>Panagrolaimomorpha</taxon>
        <taxon>Panagrolaimoidea</taxon>
        <taxon>Panagrolaimidae</taxon>
        <taxon>Panagrolaimus</taxon>
    </lineage>
</organism>
<name>A0AC34QBP3_9BILA</name>
<dbReference type="WBParaSite" id="JU765_v2.g14612.t1">
    <property type="protein sequence ID" value="JU765_v2.g14612.t1"/>
    <property type="gene ID" value="JU765_v2.g14612"/>
</dbReference>
<reference evidence="2" key="1">
    <citation type="submission" date="2022-11" db="UniProtKB">
        <authorList>
            <consortium name="WormBaseParasite"/>
        </authorList>
    </citation>
    <scope>IDENTIFICATION</scope>
</reference>
<dbReference type="Proteomes" id="UP000887576">
    <property type="component" value="Unplaced"/>
</dbReference>
<proteinExistence type="predicted"/>
<sequence length="380" mass="42645">MTEEVTSIVIDNGSQNIRAGFSGDDEPRVIFSSVVGDVRFHNVMDCLGLKNSFVGNEAQEKRDILALKFPIKNGIVKDWDGVGKLWHHTFFDKLKVSPTEHPILLTEPLMNPTTNREKMAQIMFEQFNVPKLHVALQPILSIFAAGLVTGIVVESGHGVTQILPIFEGCVQRNAIQRLNFGGSNLTDYLAKILTERGYYFESTADLEVVREIKERICYVAHDFDREMTTAATSSSLEKSFELADGTNIVFGNQCFRCAETLFQPHFLDFESPSFPQMTYESIMKCGIGLRKQLYSNVIVSGGNTLFPGFIARFQNEMSSLAPPTIKIDLKVLSKRENAVWTGGSILASLPTFQTEWSTKQEYDEFGPSVLERKFLDVFKP</sequence>
<accession>A0AC34QBP3</accession>
<protein>
    <submittedName>
        <fullName evidence="2">Uncharacterized protein</fullName>
    </submittedName>
</protein>